<feature type="compositionally biased region" description="Low complexity" evidence="1">
    <location>
        <begin position="18"/>
        <end position="44"/>
    </location>
</feature>
<sequence length="295" mass="31732">MAAPLDLEQLLDSLSLKESLHSDSPTESSLSSSSSSSHSSVYLSADEHATPPMPSAPPQTPPRRAQPLPTPPTPSRPPRPPPSSTPLTPLRLYMYASPSEHGLTNNWSHAAHATVGVRESATRRLTPGPRKTQKSGGYALFFGKVPGWYKTCSRDEVQPLIKDARGALYQGYPTLQGARAAYEFAHTKMWTGVCSGTSPAPSTHLRPSQLPLPITVPSSQNPLHCGKWYIVYKGITPGVYLSMLECGLHTAGISGSTYDSSADYFEASARYLHAEQQGHTHAYPAPVSSAVFVVV</sequence>
<evidence type="ECO:0000313" key="4">
    <source>
        <dbReference type="Proteomes" id="UP001218188"/>
    </source>
</evidence>
<accession>A0AAD6X3W9</accession>
<comment type="caution">
    <text evidence="3">The sequence shown here is derived from an EMBL/GenBank/DDBJ whole genome shotgun (WGS) entry which is preliminary data.</text>
</comment>
<reference evidence="3" key="1">
    <citation type="submission" date="2023-03" db="EMBL/GenBank/DDBJ databases">
        <title>Massive genome expansion in bonnet fungi (Mycena s.s.) driven by repeated elements and novel gene families across ecological guilds.</title>
        <authorList>
            <consortium name="Lawrence Berkeley National Laboratory"/>
            <person name="Harder C.B."/>
            <person name="Miyauchi S."/>
            <person name="Viragh M."/>
            <person name="Kuo A."/>
            <person name="Thoen E."/>
            <person name="Andreopoulos B."/>
            <person name="Lu D."/>
            <person name="Skrede I."/>
            <person name="Drula E."/>
            <person name="Henrissat B."/>
            <person name="Morin E."/>
            <person name="Kohler A."/>
            <person name="Barry K."/>
            <person name="LaButti K."/>
            <person name="Morin E."/>
            <person name="Salamov A."/>
            <person name="Lipzen A."/>
            <person name="Mereny Z."/>
            <person name="Hegedus B."/>
            <person name="Baldrian P."/>
            <person name="Stursova M."/>
            <person name="Weitz H."/>
            <person name="Taylor A."/>
            <person name="Grigoriev I.V."/>
            <person name="Nagy L.G."/>
            <person name="Martin F."/>
            <person name="Kauserud H."/>
        </authorList>
    </citation>
    <scope>NUCLEOTIDE SEQUENCE</scope>
    <source>
        <strain evidence="3">CBHHK200</strain>
    </source>
</reference>
<dbReference type="Gene3D" id="3.40.970.10">
    <property type="entry name" value="Ribonuclease H1, N-terminal domain"/>
    <property type="match status" value="1"/>
</dbReference>
<dbReference type="Pfam" id="PF01693">
    <property type="entry name" value="Cauli_VI"/>
    <property type="match status" value="1"/>
</dbReference>
<feature type="compositionally biased region" description="Pro residues" evidence="1">
    <location>
        <begin position="68"/>
        <end position="84"/>
    </location>
</feature>
<dbReference type="Proteomes" id="UP001218188">
    <property type="component" value="Unassembled WGS sequence"/>
</dbReference>
<protein>
    <recommendedName>
        <fullName evidence="2">Ribonuclease H1 N-terminal domain-containing protein</fullName>
    </recommendedName>
</protein>
<feature type="region of interest" description="Disordered" evidence="1">
    <location>
        <begin position="18"/>
        <end position="89"/>
    </location>
</feature>
<proteinExistence type="predicted"/>
<name>A0AAD6X3W9_9AGAR</name>
<dbReference type="EMBL" id="JARJCM010000055">
    <property type="protein sequence ID" value="KAJ7034640.1"/>
    <property type="molecule type" value="Genomic_DNA"/>
</dbReference>
<gene>
    <name evidence="3" type="ORF">C8F04DRAFT_1182919</name>
</gene>
<keyword evidence="4" id="KW-1185">Reference proteome</keyword>
<dbReference type="InterPro" id="IPR011320">
    <property type="entry name" value="RNase_H1_N"/>
</dbReference>
<evidence type="ECO:0000256" key="1">
    <source>
        <dbReference type="SAM" id="MobiDB-lite"/>
    </source>
</evidence>
<dbReference type="InterPro" id="IPR037056">
    <property type="entry name" value="RNase_H1_N_sf"/>
</dbReference>
<dbReference type="AlphaFoldDB" id="A0AAD6X3W9"/>
<evidence type="ECO:0000313" key="3">
    <source>
        <dbReference type="EMBL" id="KAJ7034640.1"/>
    </source>
</evidence>
<feature type="domain" description="Ribonuclease H1 N-terminal" evidence="2">
    <location>
        <begin position="227"/>
        <end position="267"/>
    </location>
</feature>
<organism evidence="3 4">
    <name type="scientific">Mycena alexandri</name>
    <dbReference type="NCBI Taxonomy" id="1745969"/>
    <lineage>
        <taxon>Eukaryota</taxon>
        <taxon>Fungi</taxon>
        <taxon>Dikarya</taxon>
        <taxon>Basidiomycota</taxon>
        <taxon>Agaricomycotina</taxon>
        <taxon>Agaricomycetes</taxon>
        <taxon>Agaricomycetidae</taxon>
        <taxon>Agaricales</taxon>
        <taxon>Marasmiineae</taxon>
        <taxon>Mycenaceae</taxon>
        <taxon>Mycena</taxon>
    </lineage>
</organism>
<feature type="compositionally biased region" description="Pro residues" evidence="1">
    <location>
        <begin position="51"/>
        <end position="61"/>
    </location>
</feature>
<evidence type="ECO:0000259" key="2">
    <source>
        <dbReference type="Pfam" id="PF01693"/>
    </source>
</evidence>